<dbReference type="PaxDb" id="3708-A0A078HUC4"/>
<reference evidence="1 2" key="1">
    <citation type="journal article" date="2014" name="Science">
        <title>Plant genetics. Early allopolyploid evolution in the post-Neolithic Brassica napus oilseed genome.</title>
        <authorList>
            <person name="Chalhoub B."/>
            <person name="Denoeud F."/>
            <person name="Liu S."/>
            <person name="Parkin I.A."/>
            <person name="Tang H."/>
            <person name="Wang X."/>
            <person name="Chiquet J."/>
            <person name="Belcram H."/>
            <person name="Tong C."/>
            <person name="Samans B."/>
            <person name="Correa M."/>
            <person name="Da Silva C."/>
            <person name="Just J."/>
            <person name="Falentin C."/>
            <person name="Koh C.S."/>
            <person name="Le Clainche I."/>
            <person name="Bernard M."/>
            <person name="Bento P."/>
            <person name="Noel B."/>
            <person name="Labadie K."/>
            <person name="Alberti A."/>
            <person name="Charles M."/>
            <person name="Arnaud D."/>
            <person name="Guo H."/>
            <person name="Daviaud C."/>
            <person name="Alamery S."/>
            <person name="Jabbari K."/>
            <person name="Zhao M."/>
            <person name="Edger P.P."/>
            <person name="Chelaifa H."/>
            <person name="Tack D."/>
            <person name="Lassalle G."/>
            <person name="Mestiri I."/>
            <person name="Schnel N."/>
            <person name="Le Paslier M.C."/>
            <person name="Fan G."/>
            <person name="Renault V."/>
            <person name="Bayer P.E."/>
            <person name="Golicz A.A."/>
            <person name="Manoli S."/>
            <person name="Lee T.H."/>
            <person name="Thi V.H."/>
            <person name="Chalabi S."/>
            <person name="Hu Q."/>
            <person name="Fan C."/>
            <person name="Tollenaere R."/>
            <person name="Lu Y."/>
            <person name="Battail C."/>
            <person name="Shen J."/>
            <person name="Sidebottom C.H."/>
            <person name="Wang X."/>
            <person name="Canaguier A."/>
            <person name="Chauveau A."/>
            <person name="Berard A."/>
            <person name="Deniot G."/>
            <person name="Guan M."/>
            <person name="Liu Z."/>
            <person name="Sun F."/>
            <person name="Lim Y.P."/>
            <person name="Lyons E."/>
            <person name="Town C.D."/>
            <person name="Bancroft I."/>
            <person name="Wang X."/>
            <person name="Meng J."/>
            <person name="Ma J."/>
            <person name="Pires J.C."/>
            <person name="King G.J."/>
            <person name="Brunel D."/>
            <person name="Delourme R."/>
            <person name="Renard M."/>
            <person name="Aury J.M."/>
            <person name="Adams K.L."/>
            <person name="Batley J."/>
            <person name="Snowdon R.J."/>
            <person name="Tost J."/>
            <person name="Edwards D."/>
            <person name="Zhou Y."/>
            <person name="Hua W."/>
            <person name="Sharpe A.G."/>
            <person name="Paterson A.H."/>
            <person name="Guan C."/>
            <person name="Wincker P."/>
        </authorList>
    </citation>
    <scope>NUCLEOTIDE SEQUENCE [LARGE SCALE GENOMIC DNA]</scope>
    <source>
        <strain evidence="2">cv. Darmor-bzh</strain>
    </source>
</reference>
<name>A0A078HUC4_BRANA</name>
<keyword evidence="2" id="KW-1185">Reference proteome</keyword>
<gene>
    <name evidence="1" type="primary">BnaCnng10070D</name>
    <name evidence="1" type="ORF">GSBRNA2T00072214001</name>
</gene>
<dbReference type="Proteomes" id="UP000028999">
    <property type="component" value="Unassembled WGS sequence"/>
</dbReference>
<accession>A0A078HUC4</accession>
<sequence>MVHASTAIVKRNSG</sequence>
<organism evidence="1 2">
    <name type="scientific">Brassica napus</name>
    <name type="common">Rape</name>
    <dbReference type="NCBI Taxonomy" id="3708"/>
    <lineage>
        <taxon>Eukaryota</taxon>
        <taxon>Viridiplantae</taxon>
        <taxon>Streptophyta</taxon>
        <taxon>Embryophyta</taxon>
        <taxon>Tracheophyta</taxon>
        <taxon>Spermatophyta</taxon>
        <taxon>Magnoliopsida</taxon>
        <taxon>eudicotyledons</taxon>
        <taxon>Gunneridae</taxon>
        <taxon>Pentapetalae</taxon>
        <taxon>rosids</taxon>
        <taxon>malvids</taxon>
        <taxon>Brassicales</taxon>
        <taxon>Brassicaceae</taxon>
        <taxon>Brassiceae</taxon>
        <taxon>Brassica</taxon>
    </lineage>
</organism>
<protein>
    <submittedName>
        <fullName evidence="1">BnaCnng10070D protein</fullName>
    </submittedName>
</protein>
<evidence type="ECO:0000313" key="1">
    <source>
        <dbReference type="EMBL" id="CDY40964.1"/>
    </source>
</evidence>
<evidence type="ECO:0000313" key="2">
    <source>
        <dbReference type="Proteomes" id="UP000028999"/>
    </source>
</evidence>
<proteinExistence type="predicted"/>
<dbReference type="EMBL" id="LK032486">
    <property type="protein sequence ID" value="CDY40964.1"/>
    <property type="molecule type" value="Genomic_DNA"/>
</dbReference>